<protein>
    <submittedName>
        <fullName evidence="8">Acetylornithine deacetylase/succinyl-diaminopimelate desuccinylase-like protein</fullName>
    </submittedName>
</protein>
<comment type="similarity">
    <text evidence="1">Belongs to the peptidase M20A family.</text>
</comment>
<dbReference type="SUPFAM" id="SSF55031">
    <property type="entry name" value="Bacterial exopeptidase dimerisation domain"/>
    <property type="match status" value="1"/>
</dbReference>
<comment type="caution">
    <text evidence="8">The sequence shown here is derived from an EMBL/GenBank/DDBJ whole genome shotgun (WGS) entry which is preliminary data.</text>
</comment>
<keyword evidence="2" id="KW-0645">Protease</keyword>
<accession>A0ABU1W793</accession>
<organism evidence="8 9">
    <name type="scientific">Lysobacter niastensis</name>
    <dbReference type="NCBI Taxonomy" id="380629"/>
    <lineage>
        <taxon>Bacteria</taxon>
        <taxon>Pseudomonadati</taxon>
        <taxon>Pseudomonadota</taxon>
        <taxon>Gammaproteobacteria</taxon>
        <taxon>Lysobacterales</taxon>
        <taxon>Lysobacteraceae</taxon>
        <taxon>Lysobacter</taxon>
    </lineage>
</organism>
<dbReference type="SUPFAM" id="SSF53187">
    <property type="entry name" value="Zn-dependent exopeptidases"/>
    <property type="match status" value="1"/>
</dbReference>
<keyword evidence="3" id="KW-0479">Metal-binding</keyword>
<evidence type="ECO:0000256" key="4">
    <source>
        <dbReference type="ARBA" id="ARBA00022801"/>
    </source>
</evidence>
<keyword evidence="4" id="KW-0378">Hydrolase</keyword>
<sequence>MSRTPLMAALLALAIAAPCTAAPAAKLDANDAKAREIFAKLISYKTSVGLGQVPAMVDYLAGQFRAAGFPQADIHVLPLGETASLVVRYRGDGSGGQPIALMAHMDVVTAKPEDWQRDPFTLIEENGYFYGRGTSDVKDGVATLTSTFLRLKSEGFVPKRDLIILFSGDEETEMATIRDLVNNHRDLIDAEYALNSDGGGGTLEENGKPRMYSMQTAEKTYASFELTTHNPGGHSSQPRADNAIYELADALEKLQAYRFPTMWNDTTLAAFKAVGAATPGEVGEAMRKFAANPKDEAAADVLAKVPYEVGKTRTTCIPTLLRGGHADNALPQSATATVNCRIFPGVAIDAVRKSLQDVVGQKVEVSVIGSPTASDASPLRPDVMAAVTQVVHARHPGVPIVPSQESGATDGLYLRAAGIPTYGVSGMFIKDSDSFAHGLNERIPVQGYYDGLDHWYGLVKALAGPRK</sequence>
<dbReference type="PANTHER" id="PTHR45962:SF1">
    <property type="entry name" value="N-FATTY-ACYL-AMINO ACID SYNTHASE_HYDROLASE PM20D1"/>
    <property type="match status" value="1"/>
</dbReference>
<dbReference type="Pfam" id="PF07687">
    <property type="entry name" value="M20_dimer"/>
    <property type="match status" value="1"/>
</dbReference>
<evidence type="ECO:0000256" key="5">
    <source>
        <dbReference type="ARBA" id="ARBA00022833"/>
    </source>
</evidence>
<evidence type="ECO:0000259" key="7">
    <source>
        <dbReference type="Pfam" id="PF07687"/>
    </source>
</evidence>
<dbReference type="PANTHER" id="PTHR45962">
    <property type="entry name" value="N-FATTY-ACYL-AMINO ACID SYNTHASE/HYDROLASE PM20D1"/>
    <property type="match status" value="1"/>
</dbReference>
<feature type="domain" description="Peptidase M20 dimerisation" evidence="7">
    <location>
        <begin position="217"/>
        <end position="362"/>
    </location>
</feature>
<dbReference type="InterPro" id="IPR047177">
    <property type="entry name" value="Pept_M20A"/>
</dbReference>
<feature type="signal peptide" evidence="6">
    <location>
        <begin position="1"/>
        <end position="21"/>
    </location>
</feature>
<dbReference type="Gene3D" id="3.30.70.360">
    <property type="match status" value="1"/>
</dbReference>
<feature type="chain" id="PRO_5046039271" evidence="6">
    <location>
        <begin position="22"/>
        <end position="467"/>
    </location>
</feature>
<dbReference type="InterPro" id="IPR002933">
    <property type="entry name" value="Peptidase_M20"/>
</dbReference>
<dbReference type="EMBL" id="JAVDVY010000001">
    <property type="protein sequence ID" value="MDR7133443.1"/>
    <property type="molecule type" value="Genomic_DNA"/>
</dbReference>
<keyword evidence="6" id="KW-0732">Signal</keyword>
<dbReference type="Gene3D" id="3.40.630.10">
    <property type="entry name" value="Zn peptidases"/>
    <property type="match status" value="1"/>
</dbReference>
<gene>
    <name evidence="8" type="ORF">J2X06_000627</name>
</gene>
<dbReference type="Proteomes" id="UP001251524">
    <property type="component" value="Unassembled WGS sequence"/>
</dbReference>
<evidence type="ECO:0000256" key="2">
    <source>
        <dbReference type="ARBA" id="ARBA00022670"/>
    </source>
</evidence>
<dbReference type="RefSeq" id="WP_310058163.1">
    <property type="nucleotide sequence ID" value="NZ_JAVDVY010000001.1"/>
</dbReference>
<dbReference type="Gene3D" id="1.10.150.900">
    <property type="match status" value="1"/>
</dbReference>
<reference evidence="8 9" key="1">
    <citation type="submission" date="2023-07" db="EMBL/GenBank/DDBJ databases">
        <title>Sorghum-associated microbial communities from plants grown in Nebraska, USA.</title>
        <authorList>
            <person name="Schachtman D."/>
        </authorList>
    </citation>
    <scope>NUCLEOTIDE SEQUENCE [LARGE SCALE GENOMIC DNA]</scope>
    <source>
        <strain evidence="8 9">BE198</strain>
    </source>
</reference>
<dbReference type="InterPro" id="IPR011650">
    <property type="entry name" value="Peptidase_M20_dimer"/>
</dbReference>
<evidence type="ECO:0000256" key="3">
    <source>
        <dbReference type="ARBA" id="ARBA00022723"/>
    </source>
</evidence>
<keyword evidence="9" id="KW-1185">Reference proteome</keyword>
<evidence type="ECO:0000313" key="8">
    <source>
        <dbReference type="EMBL" id="MDR7133443.1"/>
    </source>
</evidence>
<name>A0ABU1W793_9GAMM</name>
<evidence type="ECO:0000256" key="6">
    <source>
        <dbReference type="SAM" id="SignalP"/>
    </source>
</evidence>
<dbReference type="InterPro" id="IPR036264">
    <property type="entry name" value="Bact_exopeptidase_dim_dom"/>
</dbReference>
<dbReference type="InterPro" id="IPR001261">
    <property type="entry name" value="ArgE/DapE_CS"/>
</dbReference>
<dbReference type="PROSITE" id="PS00758">
    <property type="entry name" value="ARGE_DAPE_CPG2_1"/>
    <property type="match status" value="1"/>
</dbReference>
<dbReference type="NCBIfam" id="NF006596">
    <property type="entry name" value="PRK09133.1"/>
    <property type="match status" value="1"/>
</dbReference>
<dbReference type="Pfam" id="PF01546">
    <property type="entry name" value="Peptidase_M20"/>
    <property type="match status" value="1"/>
</dbReference>
<evidence type="ECO:0000256" key="1">
    <source>
        <dbReference type="ARBA" id="ARBA00006247"/>
    </source>
</evidence>
<evidence type="ECO:0000313" key="9">
    <source>
        <dbReference type="Proteomes" id="UP001251524"/>
    </source>
</evidence>
<keyword evidence="5" id="KW-0862">Zinc</keyword>
<proteinExistence type="inferred from homology"/>